<organism evidence="1 2">
    <name type="scientific">Parapedobacter defluvii</name>
    <dbReference type="NCBI Taxonomy" id="2045106"/>
    <lineage>
        <taxon>Bacteria</taxon>
        <taxon>Pseudomonadati</taxon>
        <taxon>Bacteroidota</taxon>
        <taxon>Sphingobacteriia</taxon>
        <taxon>Sphingobacteriales</taxon>
        <taxon>Sphingobacteriaceae</taxon>
        <taxon>Parapedobacter</taxon>
    </lineage>
</organism>
<evidence type="ECO:0000313" key="1">
    <source>
        <dbReference type="EMBL" id="GGC28509.1"/>
    </source>
</evidence>
<dbReference type="Pfam" id="PF21983">
    <property type="entry name" value="NikA-like"/>
    <property type="match status" value="1"/>
</dbReference>
<accession>A0ABQ1LQT4</accession>
<dbReference type="InterPro" id="IPR053842">
    <property type="entry name" value="NikA-like"/>
</dbReference>
<reference evidence="2" key="1">
    <citation type="journal article" date="2019" name="Int. J. Syst. Evol. Microbiol.">
        <title>The Global Catalogue of Microorganisms (GCM) 10K type strain sequencing project: providing services to taxonomists for standard genome sequencing and annotation.</title>
        <authorList>
            <consortium name="The Broad Institute Genomics Platform"/>
            <consortium name="The Broad Institute Genome Sequencing Center for Infectious Disease"/>
            <person name="Wu L."/>
            <person name="Ma J."/>
        </authorList>
    </citation>
    <scope>NUCLEOTIDE SEQUENCE [LARGE SCALE GENOMIC DNA]</scope>
    <source>
        <strain evidence="2">CGMCC 1.15342</strain>
    </source>
</reference>
<gene>
    <name evidence="1" type="ORF">GCM10011386_20720</name>
</gene>
<name>A0ABQ1LQT4_9SPHI</name>
<dbReference type="RefSeq" id="WP_188750290.1">
    <property type="nucleotide sequence ID" value="NZ_BMIK01000005.1"/>
</dbReference>
<evidence type="ECO:0008006" key="3">
    <source>
        <dbReference type="Google" id="ProtNLM"/>
    </source>
</evidence>
<protein>
    <recommendedName>
        <fullName evidence="3">Plasmid mobilization relaxosome protein MobC</fullName>
    </recommendedName>
</protein>
<evidence type="ECO:0000313" key="2">
    <source>
        <dbReference type="Proteomes" id="UP000597338"/>
    </source>
</evidence>
<sequence>MKKDKKKVGRPPMLTGKRTRIIKAKLTDDEFEALLHIQKESGLNRTEVIRRRVLYGSAAVTLINPAELLWALNGIGAELGRAGNNINQLSRHANVLNKQGRLSPQIVAYFNARFSDYINTQQELEKLLRQILREMKNT</sequence>
<dbReference type="Proteomes" id="UP000597338">
    <property type="component" value="Unassembled WGS sequence"/>
</dbReference>
<dbReference type="EMBL" id="BMIK01000005">
    <property type="protein sequence ID" value="GGC28509.1"/>
    <property type="molecule type" value="Genomic_DNA"/>
</dbReference>
<keyword evidence="2" id="KW-1185">Reference proteome</keyword>
<proteinExistence type="predicted"/>
<comment type="caution">
    <text evidence="1">The sequence shown here is derived from an EMBL/GenBank/DDBJ whole genome shotgun (WGS) entry which is preliminary data.</text>
</comment>